<dbReference type="Pfam" id="PF00145">
    <property type="entry name" value="DNA_methylase"/>
    <property type="match status" value="1"/>
</dbReference>
<evidence type="ECO:0000256" key="3">
    <source>
        <dbReference type="ARBA" id="ARBA00022603"/>
    </source>
</evidence>
<dbReference type="EMBL" id="VYZN01000054">
    <property type="protein sequence ID" value="KAE9526570.1"/>
    <property type="molecule type" value="Genomic_DNA"/>
</dbReference>
<dbReference type="PROSITE" id="PS00095">
    <property type="entry name" value="C5_MTASE_2"/>
    <property type="match status" value="1"/>
</dbReference>
<feature type="transmembrane region" description="Helical" evidence="11">
    <location>
        <begin position="6"/>
        <end position="26"/>
    </location>
</feature>
<feature type="domain" description="BAH" evidence="12">
    <location>
        <begin position="469"/>
        <end position="595"/>
    </location>
</feature>
<comment type="caution">
    <text evidence="13">The sequence shown here is derived from an EMBL/GenBank/DDBJ whole genome shotgun (WGS) entry which is preliminary data.</text>
</comment>
<dbReference type="GO" id="GO:0044027">
    <property type="term" value="P:negative regulation of gene expression via chromosomal CpG island methylation"/>
    <property type="evidence" value="ECO:0007669"/>
    <property type="project" value="TreeGrafter"/>
</dbReference>
<dbReference type="Gene3D" id="2.30.30.490">
    <property type="match status" value="2"/>
</dbReference>
<dbReference type="Gene3D" id="3.40.50.150">
    <property type="entry name" value="Vaccinia Virus protein VP39"/>
    <property type="match status" value="1"/>
</dbReference>
<evidence type="ECO:0000256" key="1">
    <source>
        <dbReference type="ARBA" id="ARBA00004123"/>
    </source>
</evidence>
<evidence type="ECO:0000256" key="6">
    <source>
        <dbReference type="ARBA" id="ARBA00022737"/>
    </source>
</evidence>
<dbReference type="InterPro" id="IPR018117">
    <property type="entry name" value="C5_DNA_meth_AS"/>
</dbReference>
<dbReference type="PANTHER" id="PTHR10629">
    <property type="entry name" value="CYTOSINE-SPECIFIC METHYLTRANSFERASE"/>
    <property type="match status" value="1"/>
</dbReference>
<evidence type="ECO:0000313" key="14">
    <source>
        <dbReference type="Proteomes" id="UP000475862"/>
    </source>
</evidence>
<dbReference type="Proteomes" id="UP000475862">
    <property type="component" value="Unassembled WGS sequence"/>
</dbReference>
<sequence>MEAIGGYIPSFWILLITNGIFAPFLPNRGRKSKYFMLVNHSHRQTTVQQLLSRQLCMCLCSTVVELTLVNRAGVNSGTFIVFRTITSTGKSDYNIKVEHMAGGTSGDQEPKGVKRKLEEPSIAQEENDCPSDNDGIQTDIQITNTKVRCKFCNRTKTEKVYIPSDAEPECIVLTNEILANIYTDNDDIIQHNLTNYSIYDENGHMCSIDSGVMERNVMIYMTGYVKPIYDNNPGIEDGIPAMTLGPILEWWLSSYDGGTQALIGINTEYADYLLIEPHPNYKKYMTSVTEKIHLSREVIKNILSSEYDDPTYEDILNCVINSVNPATGNKFTEEDLISHAQFVLNQVLEYDSNDTYHLPLAETQCIETLTQLSGAAKPVKGPSRRIGQRNQCVKTDINKREFSKATTTELVKDVFENMFAAQLDIDDKENEGNVNKLVKTMFDDVCNSKIKKDVSDVRVNVNQVLWRDQVLSEKMFVVVKNSASTIPLIGRIEYFFKTKYKNKAHIQLFMHSYETVLGETADPQEIFSLKNCTNIDIKNVVKIIDVVQKLPSKNWFKLGNSKLQDLLEPVNRQNKNSFFFQLQYDDEFGRFEYPKTLEPNTVLREGYCSNCEDFAFEQKLKEPELHEYIEEEKNITYFYKFKLYGEEYKVGSFVYLQPEIFKTASRSNMIGEEPFEHIGTNKNESSSEQTIIDETKHPEYYRKSLENTMRGSNETTPDPFEIGEILAIYFVNWDRKNIKMIVRRMYRAEQIPLKDYAENADMNMLFWSEEEFRVTYQNIRGKCYVSFISNIQNPLLWSSGGPDRFYFTKKYDFMFGTITSEHELPSEAKLTGKEVYVNYKYQYVDENKLQYIPSYKKIKPLRGLDIFAGCGGLSRGLEDSGLVISNWAIECDEMAAEAFKLNNPESTVFVEDCNHLLKLAMSGEKTNNKNQNIPQKGEVDFICGGPPCQGFSGMNRFNSGQYSLFKNSLIVSFLSYIDFYRPKYFVMENVRNFVSFKRSMVLKLTLRCITRMGYQCTFGILQAGNFGVPQTRRRLIIMAAAPGETLPLYPEPIHVFNRRSSSLTIQIGDKKFKTNCKYEESAPMRTVTVYDAWSDLPKIPNGANEEDIIYKSKPITHLQKLLRYPDNRYAESILSDHICKDMSPLVQARMELIPVGEGSDWRDLPNIKVQLPDGSFTNKLLYTHHDIKNGYGPNGELRGVCQCASGEKCDPQDRQNNTIIPWCLPHTGNRHNNWAGLYGRLAWSGFCSTTITNPEPMGKQGRVLHPEQHRVVSVRECARSQGFKDSFIFHGPILNKHRQIGNAVPPPMGTAIGHEIIKAIEKTPRYICSPFL</sequence>
<dbReference type="PROSITE" id="PS51679">
    <property type="entry name" value="SAM_MT_C5"/>
    <property type="match status" value="1"/>
</dbReference>
<dbReference type="PIRSF" id="PIRSF037404">
    <property type="entry name" value="DNMT1"/>
    <property type="match status" value="1"/>
</dbReference>
<evidence type="ECO:0000259" key="12">
    <source>
        <dbReference type="PROSITE" id="PS51038"/>
    </source>
</evidence>
<dbReference type="Gene3D" id="3.90.120.10">
    <property type="entry name" value="DNA Methylase, subunit A, domain 2"/>
    <property type="match status" value="1"/>
</dbReference>
<dbReference type="GO" id="GO:0005634">
    <property type="term" value="C:nucleus"/>
    <property type="evidence" value="ECO:0007669"/>
    <property type="project" value="UniProtKB-SubCell"/>
</dbReference>
<evidence type="ECO:0000256" key="4">
    <source>
        <dbReference type="ARBA" id="ARBA00022679"/>
    </source>
</evidence>
<evidence type="ECO:0000256" key="2">
    <source>
        <dbReference type="ARBA" id="ARBA00011975"/>
    </source>
</evidence>
<accession>A0A6G0T613</accession>
<reference evidence="13 14" key="1">
    <citation type="submission" date="2019-08" db="EMBL/GenBank/DDBJ databases">
        <title>The genome of the soybean aphid Biotype 1, its phylome, world population structure and adaptation to the North American continent.</title>
        <authorList>
            <person name="Giordano R."/>
            <person name="Donthu R.K."/>
            <person name="Hernandez A.G."/>
            <person name="Wright C.L."/>
            <person name="Zimin A.V."/>
        </authorList>
    </citation>
    <scope>NUCLEOTIDE SEQUENCE [LARGE SCALE GENOMIC DNA]</scope>
    <source>
        <tissue evidence="13">Whole aphids</tissue>
    </source>
</reference>
<dbReference type="InterPro" id="IPR001525">
    <property type="entry name" value="C5_MeTfrase"/>
</dbReference>
<keyword evidence="14" id="KW-1185">Reference proteome</keyword>
<dbReference type="InterPro" id="IPR001025">
    <property type="entry name" value="BAH_dom"/>
</dbReference>
<keyword evidence="6" id="KW-0677">Repeat</keyword>
<dbReference type="Pfam" id="PF01426">
    <property type="entry name" value="BAH"/>
    <property type="match status" value="2"/>
</dbReference>
<feature type="domain" description="BAH" evidence="12">
    <location>
        <begin position="699"/>
        <end position="822"/>
    </location>
</feature>
<dbReference type="SMR" id="A0A6G0T613"/>
<dbReference type="InterPro" id="IPR031303">
    <property type="entry name" value="C5_meth_CS"/>
</dbReference>
<dbReference type="InterPro" id="IPR029063">
    <property type="entry name" value="SAM-dependent_MTases_sf"/>
</dbReference>
<proteinExistence type="inferred from homology"/>
<dbReference type="SUPFAM" id="SSF53335">
    <property type="entry name" value="S-adenosyl-L-methionine-dependent methyltransferases"/>
    <property type="match status" value="1"/>
</dbReference>
<evidence type="ECO:0000256" key="5">
    <source>
        <dbReference type="ARBA" id="ARBA00022691"/>
    </source>
</evidence>
<feature type="active site" evidence="9 10">
    <location>
        <position position="948"/>
    </location>
</feature>
<dbReference type="GO" id="GO:0032259">
    <property type="term" value="P:methylation"/>
    <property type="evidence" value="ECO:0007669"/>
    <property type="project" value="UniProtKB-KW"/>
</dbReference>
<dbReference type="InterPro" id="IPR043151">
    <property type="entry name" value="BAH_sf"/>
</dbReference>
<comment type="subcellular location">
    <subcellularLocation>
        <location evidence="1">Nucleus</location>
    </subcellularLocation>
</comment>
<evidence type="ECO:0000256" key="10">
    <source>
        <dbReference type="PROSITE-ProRule" id="PRU01016"/>
    </source>
</evidence>
<dbReference type="GO" id="GO:0003682">
    <property type="term" value="F:chromatin binding"/>
    <property type="evidence" value="ECO:0007669"/>
    <property type="project" value="InterPro"/>
</dbReference>
<dbReference type="OrthoDB" id="5376140at2759"/>
<comment type="similarity">
    <text evidence="10">Belongs to the class I-like SAM-binding methyltransferase superfamily. C5-methyltransferase family.</text>
</comment>
<gene>
    <name evidence="13" type="ORF">AGLY_013218</name>
</gene>
<dbReference type="PROSITE" id="PS00094">
    <property type="entry name" value="C5_MTASE_1"/>
    <property type="match status" value="1"/>
</dbReference>
<keyword evidence="5 10" id="KW-0949">S-adenosyl-L-methionine</keyword>
<keyword evidence="7" id="KW-0238">DNA-binding</keyword>
<evidence type="ECO:0000256" key="8">
    <source>
        <dbReference type="ARBA" id="ARBA00023242"/>
    </source>
</evidence>
<evidence type="ECO:0000313" key="13">
    <source>
        <dbReference type="EMBL" id="KAE9526570.1"/>
    </source>
</evidence>
<dbReference type="PROSITE" id="PS51038">
    <property type="entry name" value="BAH"/>
    <property type="match status" value="2"/>
</dbReference>
<organism evidence="13 14">
    <name type="scientific">Aphis glycines</name>
    <name type="common">Soybean aphid</name>
    <dbReference type="NCBI Taxonomy" id="307491"/>
    <lineage>
        <taxon>Eukaryota</taxon>
        <taxon>Metazoa</taxon>
        <taxon>Ecdysozoa</taxon>
        <taxon>Arthropoda</taxon>
        <taxon>Hexapoda</taxon>
        <taxon>Insecta</taxon>
        <taxon>Pterygota</taxon>
        <taxon>Neoptera</taxon>
        <taxon>Paraneoptera</taxon>
        <taxon>Hemiptera</taxon>
        <taxon>Sternorrhyncha</taxon>
        <taxon>Aphidomorpha</taxon>
        <taxon>Aphidoidea</taxon>
        <taxon>Aphididae</taxon>
        <taxon>Aphidini</taxon>
        <taxon>Aphis</taxon>
        <taxon>Aphis</taxon>
    </lineage>
</organism>
<dbReference type="Gene3D" id="1.10.10.2230">
    <property type="match status" value="1"/>
</dbReference>
<dbReference type="FunFam" id="3.40.50.150:FF:000036">
    <property type="entry name" value="DNA (cytosine-5)-methyltransferase"/>
    <property type="match status" value="1"/>
</dbReference>
<keyword evidence="11" id="KW-0472">Membrane</keyword>
<dbReference type="GO" id="GO:0003886">
    <property type="term" value="F:DNA (cytosine-5-)-methyltransferase activity"/>
    <property type="evidence" value="ECO:0007669"/>
    <property type="project" value="UniProtKB-EC"/>
</dbReference>
<keyword evidence="11" id="KW-1133">Transmembrane helix</keyword>
<dbReference type="EC" id="2.1.1.37" evidence="2"/>
<evidence type="ECO:0000256" key="9">
    <source>
        <dbReference type="PIRSR" id="PIRSR037404-1"/>
    </source>
</evidence>
<dbReference type="PRINTS" id="PR00105">
    <property type="entry name" value="C5METTRFRASE"/>
</dbReference>
<dbReference type="Pfam" id="PF12047">
    <property type="entry name" value="DNMT1-RFD"/>
    <property type="match status" value="1"/>
</dbReference>
<keyword evidence="4 10" id="KW-0808">Transferase</keyword>
<dbReference type="GO" id="GO:0003677">
    <property type="term" value="F:DNA binding"/>
    <property type="evidence" value="ECO:0007669"/>
    <property type="project" value="UniProtKB-KW"/>
</dbReference>
<dbReference type="PANTHER" id="PTHR10629:SF52">
    <property type="entry name" value="DNA (CYTOSINE-5)-METHYLTRANSFERASE 1"/>
    <property type="match status" value="1"/>
</dbReference>
<keyword evidence="3 10" id="KW-0489">Methyltransferase</keyword>
<protein>
    <recommendedName>
        <fullName evidence="2">DNA (cytosine-5-)-methyltransferase</fullName>
        <ecNumber evidence="2">2.1.1.37</ecNumber>
    </recommendedName>
</protein>
<dbReference type="SMART" id="SM00439">
    <property type="entry name" value="BAH"/>
    <property type="match status" value="2"/>
</dbReference>
<name>A0A6G0T613_APHGL</name>
<evidence type="ECO:0000256" key="7">
    <source>
        <dbReference type="ARBA" id="ARBA00023125"/>
    </source>
</evidence>
<keyword evidence="8" id="KW-0539">Nucleus</keyword>
<dbReference type="InterPro" id="IPR050390">
    <property type="entry name" value="C5-Methyltransferase"/>
</dbReference>
<dbReference type="FunFam" id="3.90.120.10:FF:000001">
    <property type="entry name" value="DNA (cytosine-5)-methyltransferase"/>
    <property type="match status" value="1"/>
</dbReference>
<keyword evidence="11" id="KW-0812">Transmembrane</keyword>
<dbReference type="InterPro" id="IPR022702">
    <property type="entry name" value="Cytosine_MeTrfase1_RFD"/>
</dbReference>
<evidence type="ECO:0000256" key="11">
    <source>
        <dbReference type="SAM" id="Phobius"/>
    </source>
</evidence>
<dbReference type="GO" id="GO:0006346">
    <property type="term" value="P:DNA methylation-dependent constitutive heterochromatin formation"/>
    <property type="evidence" value="ECO:0007669"/>
    <property type="project" value="InterPro"/>
</dbReference>